<dbReference type="EMBL" id="PNQX01000001">
    <property type="protein sequence ID" value="PMQ21644.1"/>
    <property type="molecule type" value="Genomic_DNA"/>
</dbReference>
<dbReference type="Gene3D" id="1.10.10.10">
    <property type="entry name" value="Winged helix-like DNA-binding domain superfamily/Winged helix DNA-binding domain"/>
    <property type="match status" value="1"/>
</dbReference>
<dbReference type="InterPro" id="IPR036390">
    <property type="entry name" value="WH_DNA-bd_sf"/>
</dbReference>
<evidence type="ECO:0000256" key="1">
    <source>
        <dbReference type="SAM" id="MobiDB-lite"/>
    </source>
</evidence>
<evidence type="ECO:0000313" key="2">
    <source>
        <dbReference type="EMBL" id="PMQ21644.1"/>
    </source>
</evidence>
<evidence type="ECO:0000313" key="3">
    <source>
        <dbReference type="Proteomes" id="UP000235739"/>
    </source>
</evidence>
<feature type="region of interest" description="Disordered" evidence="1">
    <location>
        <begin position="289"/>
        <end position="309"/>
    </location>
</feature>
<organism evidence="2 3">
    <name type="scientific">Glutamicibacter arilaitensis</name>
    <dbReference type="NCBI Taxonomy" id="256701"/>
    <lineage>
        <taxon>Bacteria</taxon>
        <taxon>Bacillati</taxon>
        <taxon>Actinomycetota</taxon>
        <taxon>Actinomycetes</taxon>
        <taxon>Micrococcales</taxon>
        <taxon>Micrococcaceae</taxon>
        <taxon>Glutamicibacter</taxon>
    </lineage>
</organism>
<dbReference type="InterPro" id="IPR019885">
    <property type="entry name" value="Tscrpt_reg_HTH_AsnC-type_CS"/>
</dbReference>
<feature type="region of interest" description="Disordered" evidence="1">
    <location>
        <begin position="159"/>
        <end position="188"/>
    </location>
</feature>
<reference evidence="2 3" key="1">
    <citation type="journal article" date="2017" name="Elife">
        <title>Extensive horizontal gene transfer in cheese-associated bacteria.</title>
        <authorList>
            <person name="Bonham K.S."/>
            <person name="Wolfe B.E."/>
            <person name="Dutton R.J."/>
        </authorList>
    </citation>
    <scope>NUCLEOTIDE SEQUENCE [LARGE SCALE GENOMIC DNA]</scope>
    <source>
        <strain evidence="2 3">JB182</strain>
    </source>
</reference>
<dbReference type="InterPro" id="IPR011991">
    <property type="entry name" value="ArsR-like_HTH"/>
</dbReference>
<dbReference type="CDD" id="cd00090">
    <property type="entry name" value="HTH_ARSR"/>
    <property type="match status" value="1"/>
</dbReference>
<dbReference type="Proteomes" id="UP000235739">
    <property type="component" value="Unassembled WGS sequence"/>
</dbReference>
<proteinExistence type="predicted"/>
<dbReference type="InterPro" id="IPR036388">
    <property type="entry name" value="WH-like_DNA-bd_sf"/>
</dbReference>
<sequence>MIHDEFVAYFPSLGRALGSVEDAVLVQSLWFRRDRNTGTTTATVAELAAAVGMTERTARRRLGKMADAGVLEKCRAGAYDATTVWSVHLDRIRANADMANMATSTCQNEQVEPAILATSDVANLATSHVANLATSHVANLATSHVAKLATSSSLQELEEDNKNVGAAADAATIPGTTPDSTLEKTAERPDVEALCSRLADRIAANGSKRPTITKRWRDSARLMLDTDGRTLADVMAAIDWSQQDAFWQSNILSMPKLREKFDTLRLQAGRAATSPRRDRQADILEAEMQAARAADASQGSRSPFGVIGR</sequence>
<gene>
    <name evidence="2" type="ORF">CIK84_08970</name>
</gene>
<protein>
    <submittedName>
        <fullName evidence="2">Uncharacterized protein</fullName>
    </submittedName>
</protein>
<dbReference type="AlphaFoldDB" id="A0A2N7S691"/>
<comment type="caution">
    <text evidence="2">The sequence shown here is derived from an EMBL/GenBank/DDBJ whole genome shotgun (WGS) entry which is preliminary data.</text>
</comment>
<dbReference type="PROSITE" id="PS00519">
    <property type="entry name" value="HTH_ASNC_1"/>
    <property type="match status" value="1"/>
</dbReference>
<accession>A0A2N7S691</accession>
<dbReference type="SUPFAM" id="SSF46785">
    <property type="entry name" value="Winged helix' DNA-binding domain"/>
    <property type="match status" value="1"/>
</dbReference>
<name>A0A2N7S691_9MICC</name>